<feature type="transmembrane region" description="Helical" evidence="2">
    <location>
        <begin position="15"/>
        <end position="35"/>
    </location>
</feature>
<proteinExistence type="predicted"/>
<name>A0AAE9IW07_CAEBR</name>
<keyword evidence="2" id="KW-1133">Transmembrane helix</keyword>
<gene>
    <name evidence="3" type="ORF">L3Y34_019363</name>
</gene>
<evidence type="ECO:0000313" key="4">
    <source>
        <dbReference type="Proteomes" id="UP000827892"/>
    </source>
</evidence>
<dbReference type="AlphaFoldDB" id="A0AAE9IW07"/>
<dbReference type="Proteomes" id="UP000827892">
    <property type="component" value="Chromosome II"/>
</dbReference>
<evidence type="ECO:0000313" key="3">
    <source>
        <dbReference type="EMBL" id="ULU08194.1"/>
    </source>
</evidence>
<organism evidence="3 4">
    <name type="scientific">Caenorhabditis briggsae</name>
    <dbReference type="NCBI Taxonomy" id="6238"/>
    <lineage>
        <taxon>Eukaryota</taxon>
        <taxon>Metazoa</taxon>
        <taxon>Ecdysozoa</taxon>
        <taxon>Nematoda</taxon>
        <taxon>Chromadorea</taxon>
        <taxon>Rhabditida</taxon>
        <taxon>Rhabditina</taxon>
        <taxon>Rhabditomorpha</taxon>
        <taxon>Rhabditoidea</taxon>
        <taxon>Rhabditidae</taxon>
        <taxon>Peloderinae</taxon>
        <taxon>Caenorhabditis</taxon>
    </lineage>
</organism>
<keyword evidence="1" id="KW-0175">Coiled coil</keyword>
<protein>
    <submittedName>
        <fullName evidence="3">Uncharacterized protein</fullName>
    </submittedName>
</protein>
<keyword evidence="2" id="KW-0472">Membrane</keyword>
<keyword evidence="2" id="KW-0812">Transmembrane</keyword>
<evidence type="ECO:0000256" key="1">
    <source>
        <dbReference type="SAM" id="Coils"/>
    </source>
</evidence>
<accession>A0AAE9IW07</accession>
<sequence length="264" mass="31178">MTHFVEGDNMHRFNGVWETLIFFAFLIIAMTRPVARIAKKSTVTMPLLKTLVRKLERKNVHQRKVINSHADRIISTELLRRACIDNHQLLQNSREKVMELEGERKEWEEEMAQVNQENLRLREEISSTSDDLKRKMDVLEQENSRLRMKVVTIKEEVKDEKEENARPTKATSYLYEADNGAVHQAVKVASAAHFFYRGHFSKSENYTRWSELGTAERAKWTKKWAKMRKVQKEQAAQGLIILRSQIKEELEDEPKWAMVLRRRN</sequence>
<evidence type="ECO:0000256" key="2">
    <source>
        <dbReference type="SAM" id="Phobius"/>
    </source>
</evidence>
<feature type="coiled-coil region" evidence="1">
    <location>
        <begin position="90"/>
        <end position="163"/>
    </location>
</feature>
<reference evidence="3 4" key="1">
    <citation type="submission" date="2022-05" db="EMBL/GenBank/DDBJ databases">
        <title>Chromosome-level reference genomes for two strains of Caenorhabditis briggsae: an improved platform for comparative genomics.</title>
        <authorList>
            <person name="Stevens L."/>
            <person name="Andersen E.C."/>
        </authorList>
    </citation>
    <scope>NUCLEOTIDE SEQUENCE [LARGE SCALE GENOMIC DNA]</scope>
    <source>
        <strain evidence="3">QX1410_ONT</strain>
        <tissue evidence="3">Whole-organism</tissue>
    </source>
</reference>
<dbReference type="EMBL" id="CP090892">
    <property type="protein sequence ID" value="ULU08194.1"/>
    <property type="molecule type" value="Genomic_DNA"/>
</dbReference>